<organism evidence="5 6">
    <name type="scientific">Antrihabitans stalactiti</name>
    <dbReference type="NCBI Taxonomy" id="2584121"/>
    <lineage>
        <taxon>Bacteria</taxon>
        <taxon>Bacillati</taxon>
        <taxon>Actinomycetota</taxon>
        <taxon>Actinomycetes</taxon>
        <taxon>Mycobacteriales</taxon>
        <taxon>Nocardiaceae</taxon>
        <taxon>Antrihabitans</taxon>
    </lineage>
</organism>
<dbReference type="InterPro" id="IPR028978">
    <property type="entry name" value="Chorismate_lyase_/UTRA_dom_sf"/>
</dbReference>
<name>A0A848KB19_9NOCA</name>
<evidence type="ECO:0000313" key="5">
    <source>
        <dbReference type="EMBL" id="NMN93892.1"/>
    </source>
</evidence>
<dbReference type="CDD" id="cd07377">
    <property type="entry name" value="WHTH_GntR"/>
    <property type="match status" value="1"/>
</dbReference>
<feature type="domain" description="HTH gntR-type" evidence="4">
    <location>
        <begin position="11"/>
        <end position="79"/>
    </location>
</feature>
<accession>A0A848KB19</accession>
<dbReference type="GO" id="GO:0003700">
    <property type="term" value="F:DNA-binding transcription factor activity"/>
    <property type="evidence" value="ECO:0007669"/>
    <property type="project" value="InterPro"/>
</dbReference>
<dbReference type="RefSeq" id="WP_169584580.1">
    <property type="nucleotide sequence ID" value="NZ_VCQU01000001.1"/>
</dbReference>
<dbReference type="GO" id="GO:0045892">
    <property type="term" value="P:negative regulation of DNA-templated transcription"/>
    <property type="evidence" value="ECO:0007669"/>
    <property type="project" value="TreeGrafter"/>
</dbReference>
<dbReference type="AlphaFoldDB" id="A0A848KB19"/>
<dbReference type="PRINTS" id="PR00035">
    <property type="entry name" value="HTHGNTR"/>
</dbReference>
<dbReference type="Gene3D" id="1.10.10.10">
    <property type="entry name" value="Winged helix-like DNA-binding domain superfamily/Winged helix DNA-binding domain"/>
    <property type="match status" value="1"/>
</dbReference>
<evidence type="ECO:0000256" key="3">
    <source>
        <dbReference type="ARBA" id="ARBA00023163"/>
    </source>
</evidence>
<evidence type="ECO:0000256" key="1">
    <source>
        <dbReference type="ARBA" id="ARBA00023015"/>
    </source>
</evidence>
<dbReference type="InterPro" id="IPR011663">
    <property type="entry name" value="UTRA"/>
</dbReference>
<dbReference type="SUPFAM" id="SSF64288">
    <property type="entry name" value="Chorismate lyase-like"/>
    <property type="match status" value="1"/>
</dbReference>
<dbReference type="PROSITE" id="PS50949">
    <property type="entry name" value="HTH_GNTR"/>
    <property type="match status" value="1"/>
</dbReference>
<evidence type="ECO:0000259" key="4">
    <source>
        <dbReference type="PROSITE" id="PS50949"/>
    </source>
</evidence>
<keyword evidence="6" id="KW-1185">Reference proteome</keyword>
<evidence type="ECO:0000313" key="6">
    <source>
        <dbReference type="Proteomes" id="UP000535543"/>
    </source>
</evidence>
<dbReference type="SUPFAM" id="SSF46785">
    <property type="entry name" value="Winged helix' DNA-binding domain"/>
    <property type="match status" value="1"/>
</dbReference>
<dbReference type="SMART" id="SM00866">
    <property type="entry name" value="UTRA"/>
    <property type="match status" value="1"/>
</dbReference>
<proteinExistence type="predicted"/>
<protein>
    <submittedName>
        <fullName evidence="5">GntR family transcriptional regulator</fullName>
    </submittedName>
</protein>
<gene>
    <name evidence="5" type="ORF">FGL95_02405</name>
</gene>
<comment type="caution">
    <text evidence="5">The sequence shown here is derived from an EMBL/GenBank/DDBJ whole genome shotgun (WGS) entry which is preliminary data.</text>
</comment>
<dbReference type="Proteomes" id="UP000535543">
    <property type="component" value="Unassembled WGS sequence"/>
</dbReference>
<sequence>MSVPQPATGELPGYRRLALQLTEEINAGLYGADTALPTDAEVMEKYGLGRQTVRRAFQELVADGLVYRVRGRGTFPTLRSPSGRTVRSTGSLEDLEEWAGTEMELTSSLELRHDVDSARRLELDGPVVARLTVRRWVEDEPFAVTEVILPPDIGSRLVSENRLPSGRAAGTIVAIVGTVAGPVSSAEETVTAILIDEELAEKLHTAVGRPALRIERIYRNSDGQPVEFAATVHAAERYEHRLTIHRTGQHTP</sequence>
<dbReference type="PANTHER" id="PTHR44846:SF1">
    <property type="entry name" value="MANNOSYL-D-GLYCERATE TRANSPORT_METABOLISM SYSTEM REPRESSOR MNGR-RELATED"/>
    <property type="match status" value="1"/>
</dbReference>
<keyword evidence="2" id="KW-0238">DNA-binding</keyword>
<evidence type="ECO:0000256" key="2">
    <source>
        <dbReference type="ARBA" id="ARBA00023125"/>
    </source>
</evidence>
<dbReference type="GO" id="GO:0003677">
    <property type="term" value="F:DNA binding"/>
    <property type="evidence" value="ECO:0007669"/>
    <property type="project" value="UniProtKB-KW"/>
</dbReference>
<dbReference type="InterPro" id="IPR036390">
    <property type="entry name" value="WH_DNA-bd_sf"/>
</dbReference>
<keyword evidence="1" id="KW-0805">Transcription regulation</keyword>
<dbReference type="SMART" id="SM00345">
    <property type="entry name" value="HTH_GNTR"/>
    <property type="match status" value="1"/>
</dbReference>
<dbReference type="Pfam" id="PF07702">
    <property type="entry name" value="UTRA"/>
    <property type="match status" value="1"/>
</dbReference>
<dbReference type="InterPro" id="IPR036388">
    <property type="entry name" value="WH-like_DNA-bd_sf"/>
</dbReference>
<reference evidence="5 6" key="1">
    <citation type="submission" date="2019-05" db="EMBL/GenBank/DDBJ databases">
        <authorList>
            <person name="Lee S.D."/>
        </authorList>
    </citation>
    <scope>NUCLEOTIDE SEQUENCE [LARGE SCALE GENOMIC DNA]</scope>
    <source>
        <strain evidence="5 6">YC2-7</strain>
    </source>
</reference>
<dbReference type="InterPro" id="IPR050679">
    <property type="entry name" value="Bact_HTH_transcr_reg"/>
</dbReference>
<dbReference type="Gene3D" id="3.40.1410.10">
    <property type="entry name" value="Chorismate lyase-like"/>
    <property type="match status" value="1"/>
</dbReference>
<dbReference type="PANTHER" id="PTHR44846">
    <property type="entry name" value="MANNOSYL-D-GLYCERATE TRANSPORT/METABOLISM SYSTEM REPRESSOR MNGR-RELATED"/>
    <property type="match status" value="1"/>
</dbReference>
<dbReference type="InterPro" id="IPR000524">
    <property type="entry name" value="Tscrpt_reg_HTH_GntR"/>
</dbReference>
<dbReference type="Pfam" id="PF00392">
    <property type="entry name" value="GntR"/>
    <property type="match status" value="1"/>
</dbReference>
<reference evidence="5 6" key="2">
    <citation type="submission" date="2020-06" db="EMBL/GenBank/DDBJ databases">
        <title>Antribacter stalactiti gen. nov., sp. nov., a new member of the family Nacardiaceae isolated from a cave.</title>
        <authorList>
            <person name="Kim I.S."/>
        </authorList>
    </citation>
    <scope>NUCLEOTIDE SEQUENCE [LARGE SCALE GENOMIC DNA]</scope>
    <source>
        <strain evidence="5 6">YC2-7</strain>
    </source>
</reference>
<keyword evidence="3" id="KW-0804">Transcription</keyword>
<dbReference type="EMBL" id="VCQU01000001">
    <property type="protein sequence ID" value="NMN93892.1"/>
    <property type="molecule type" value="Genomic_DNA"/>
</dbReference>